<feature type="region of interest" description="Disordered" evidence="1">
    <location>
        <begin position="89"/>
        <end position="115"/>
    </location>
</feature>
<sequence length="115" mass="12454">MAHHFPSRPGVPQAPVHGPALVRGMPWKPGCANKQSPIHGMQANTCSSMATVEKPLVHGTGPWWPKGGVGAPFFTTTMSKNCIYKSSSHNYHTTPQSRGQNSGVWQPAHYYSNST</sequence>
<feature type="region of interest" description="Disordered" evidence="1">
    <location>
        <begin position="1"/>
        <end position="22"/>
    </location>
</feature>
<name>A0A2D4HIR2_MICLE</name>
<protein>
    <submittedName>
        <fullName evidence="2">Uncharacterized protein</fullName>
    </submittedName>
</protein>
<dbReference type="EMBL" id="IACK01040461">
    <property type="protein sequence ID" value="LAA71836.1"/>
    <property type="molecule type" value="Transcribed_RNA"/>
</dbReference>
<evidence type="ECO:0000256" key="1">
    <source>
        <dbReference type="SAM" id="MobiDB-lite"/>
    </source>
</evidence>
<reference evidence="2" key="2">
    <citation type="submission" date="2017-11" db="EMBL/GenBank/DDBJ databases">
        <title>Coralsnake Venomics: Analyses of Venom Gland Transcriptomes and Proteomes of Six Brazilian Taxa.</title>
        <authorList>
            <person name="Aird S.D."/>
            <person name="Jorge da Silva N."/>
            <person name="Qiu L."/>
            <person name="Villar-Briones A."/>
            <person name="Aparecida-Saddi V."/>
            <person name="Campos-Telles M.P."/>
            <person name="Grau M."/>
            <person name="Mikheyev A.S."/>
        </authorList>
    </citation>
    <scope>NUCLEOTIDE SEQUENCE</scope>
    <source>
        <tissue evidence="2">Venom_gland</tissue>
    </source>
</reference>
<feature type="compositionally biased region" description="Polar residues" evidence="1">
    <location>
        <begin position="89"/>
        <end position="104"/>
    </location>
</feature>
<proteinExistence type="predicted"/>
<reference evidence="2" key="1">
    <citation type="submission" date="2017-07" db="EMBL/GenBank/DDBJ databases">
        <authorList>
            <person name="Mikheyev A."/>
            <person name="Grau M."/>
        </authorList>
    </citation>
    <scope>NUCLEOTIDE SEQUENCE</scope>
    <source>
        <tissue evidence="2">Venom_gland</tissue>
    </source>
</reference>
<accession>A0A2D4HIR2</accession>
<dbReference type="AlphaFoldDB" id="A0A2D4HIR2"/>
<organism evidence="2">
    <name type="scientific">Micrurus lemniscatus lemniscatus</name>
    <dbReference type="NCBI Taxonomy" id="129467"/>
    <lineage>
        <taxon>Eukaryota</taxon>
        <taxon>Metazoa</taxon>
        <taxon>Chordata</taxon>
        <taxon>Craniata</taxon>
        <taxon>Vertebrata</taxon>
        <taxon>Euteleostomi</taxon>
        <taxon>Lepidosauria</taxon>
        <taxon>Squamata</taxon>
        <taxon>Bifurcata</taxon>
        <taxon>Unidentata</taxon>
        <taxon>Episquamata</taxon>
        <taxon>Toxicofera</taxon>
        <taxon>Serpentes</taxon>
        <taxon>Colubroidea</taxon>
        <taxon>Elapidae</taxon>
        <taxon>Elapinae</taxon>
        <taxon>Micrurus</taxon>
    </lineage>
</organism>
<evidence type="ECO:0000313" key="2">
    <source>
        <dbReference type="EMBL" id="LAA71836.1"/>
    </source>
</evidence>